<evidence type="ECO:0000313" key="2">
    <source>
        <dbReference type="EMBL" id="CDR46189.1"/>
    </source>
</evidence>
<sequence length="265" mass="28442">MTQQLGPPPVPPRPIPPPPVPPRPGAAPPALAPPPGPPTFPPVVRGRVLADGSETKSGVLCQGVKWQASGILEDGSNLPDQDVRIAKPFTIHMGGPGLCVDAKGRQRTEILSWPPAAAGETWIYKWRFHLSPSLPTSSKFFHLTQLLSREQGGFVVALGLVNGKIKISSVLQPLLGDSGQPVPLPEMPAEDFWGRTTYHRMAVRWGPGGSVDYTIQDDATLAPLLRYCVSEVDIPAQGSIKTGLYRAHVCSAATSVVGDFDFKRR</sequence>
<dbReference type="AlphaFoldDB" id="A0A061B8E2"/>
<feature type="compositionally biased region" description="Pro residues" evidence="1">
    <location>
        <begin position="1"/>
        <end position="41"/>
    </location>
</feature>
<protein>
    <submittedName>
        <fullName evidence="2">RHTO0S12e01398g1_1</fullName>
    </submittedName>
</protein>
<dbReference type="OrthoDB" id="2538281at2759"/>
<reference evidence="2" key="1">
    <citation type="journal article" date="2014" name="Genome Announc.">
        <title>Draft genome sequence of Rhodosporidium toruloides CECT1137, an oleaginous yeast of biotechnological interest.</title>
        <authorList>
            <person name="Morin N."/>
            <person name="Calcas X."/>
            <person name="Devillers H."/>
            <person name="Durrens P."/>
            <person name="Sherman D.J."/>
            <person name="Nicaud J.-M."/>
            <person name="Neuveglise C."/>
        </authorList>
    </citation>
    <scope>NUCLEOTIDE SEQUENCE</scope>
    <source>
        <strain evidence="2">CECT1137</strain>
    </source>
</reference>
<dbReference type="EMBL" id="LK052947">
    <property type="protein sequence ID" value="CDR46189.1"/>
    <property type="molecule type" value="Genomic_DNA"/>
</dbReference>
<feature type="region of interest" description="Disordered" evidence="1">
    <location>
        <begin position="1"/>
        <end position="45"/>
    </location>
</feature>
<proteinExistence type="predicted"/>
<accession>A0A061B8E2</accession>
<gene>
    <name evidence="2" type="ORF">RHTO0S_12e01398g</name>
</gene>
<name>A0A061B8E2_RHOTO</name>
<organism evidence="2">
    <name type="scientific">Rhodotorula toruloides</name>
    <name type="common">Yeast</name>
    <name type="synonym">Rhodosporidium toruloides</name>
    <dbReference type="NCBI Taxonomy" id="5286"/>
    <lineage>
        <taxon>Eukaryota</taxon>
        <taxon>Fungi</taxon>
        <taxon>Dikarya</taxon>
        <taxon>Basidiomycota</taxon>
        <taxon>Pucciniomycotina</taxon>
        <taxon>Microbotryomycetes</taxon>
        <taxon>Sporidiobolales</taxon>
        <taxon>Sporidiobolaceae</taxon>
        <taxon>Rhodotorula</taxon>
    </lineage>
</organism>
<evidence type="ECO:0000256" key="1">
    <source>
        <dbReference type="SAM" id="MobiDB-lite"/>
    </source>
</evidence>